<protein>
    <submittedName>
        <fullName evidence="4">Multiple sugar transport system substrate-binding protein</fullName>
    </submittedName>
</protein>
<sequence>MSQGCGPVVCYERMPLVDSRSIIMAQGENSLSHPASRRSFIKGLGAAGAGLTALPRWSFAQDSAAANANAAIDWKQFAGQTIALSGAIHPWSNAIAPLLPEFTILTGINVTVDFQLETTYLGALPIRLARGSSTPDVFMFTTYGQGISNGWLEPLNGYYSMKSLTDPAWYDESDLLKTARAFPLWSDGERYAVPITSEAMTLFINRDALAARDQPVPQTFDELLVTAKTVKTNAMSGIAMRAQAGGNSSPPAMGFVFSYGGAMVEHNRVAFASPEAIAAVEIYGQLLSQAGPAGVGSYEWYHVLDDFLQGRTAMAIDSSNFATDISNPAKGRVAKQAGFATFPHLAGRGPVPFMSHWQACINSKSRNKRAAFLFLLWATSKATSLQTAAAGLATTRVSAWSSEGFKKAFGPRAAEAALTNLQNADVDRAKAILFHPQSRPILDAFMIGVNEVVNGAKSAKDAMTGAAERANAAIRG</sequence>
<reference evidence="4 5" key="1">
    <citation type="submission" date="2024-06" db="EMBL/GenBank/DDBJ databases">
        <title>Genomic Encyclopedia of Type Strains, Phase V (KMG-V): Genome sequencing to study the core and pangenomes of soil and plant-associated prokaryotes.</title>
        <authorList>
            <person name="Whitman W."/>
        </authorList>
    </citation>
    <scope>NUCLEOTIDE SEQUENCE [LARGE SCALE GENOMIC DNA]</scope>
    <source>
        <strain evidence="4 5">USDA 160</strain>
    </source>
</reference>
<dbReference type="PANTHER" id="PTHR43649">
    <property type="entry name" value="ARABINOSE-BINDING PROTEIN-RELATED"/>
    <property type="match status" value="1"/>
</dbReference>
<dbReference type="Proteomes" id="UP001549291">
    <property type="component" value="Unassembled WGS sequence"/>
</dbReference>
<keyword evidence="5" id="KW-1185">Reference proteome</keyword>
<dbReference type="Gene3D" id="3.40.190.10">
    <property type="entry name" value="Periplasmic binding protein-like II"/>
    <property type="match status" value="2"/>
</dbReference>
<dbReference type="PROSITE" id="PS51318">
    <property type="entry name" value="TAT"/>
    <property type="match status" value="1"/>
</dbReference>
<keyword evidence="4" id="KW-0762">Sugar transport</keyword>
<dbReference type="InterPro" id="IPR006059">
    <property type="entry name" value="SBP"/>
</dbReference>
<evidence type="ECO:0000313" key="5">
    <source>
        <dbReference type="Proteomes" id="UP001549291"/>
    </source>
</evidence>
<evidence type="ECO:0000313" key="4">
    <source>
        <dbReference type="EMBL" id="MET4720337.1"/>
    </source>
</evidence>
<dbReference type="SUPFAM" id="SSF53850">
    <property type="entry name" value="Periplasmic binding protein-like II"/>
    <property type="match status" value="1"/>
</dbReference>
<dbReference type="PANTHER" id="PTHR43649:SF12">
    <property type="entry name" value="DIACETYLCHITOBIOSE BINDING PROTEIN DASA"/>
    <property type="match status" value="1"/>
</dbReference>
<dbReference type="EMBL" id="JBEPTQ010000002">
    <property type="protein sequence ID" value="MET4720337.1"/>
    <property type="molecule type" value="Genomic_DNA"/>
</dbReference>
<dbReference type="NCBIfam" id="TIGR01409">
    <property type="entry name" value="TAT_signal_seq"/>
    <property type="match status" value="1"/>
</dbReference>
<gene>
    <name evidence="4" type="ORF">ABIF63_004443</name>
</gene>
<keyword evidence="4" id="KW-0813">Transport</keyword>
<evidence type="ECO:0000256" key="1">
    <source>
        <dbReference type="ARBA" id="ARBA00004418"/>
    </source>
</evidence>
<evidence type="ECO:0000256" key="2">
    <source>
        <dbReference type="ARBA" id="ARBA00008520"/>
    </source>
</evidence>
<dbReference type="Pfam" id="PF01547">
    <property type="entry name" value="SBP_bac_1"/>
    <property type="match status" value="1"/>
</dbReference>
<proteinExistence type="inferred from homology"/>
<keyword evidence="3" id="KW-0574">Periplasm</keyword>
<dbReference type="InterPro" id="IPR019546">
    <property type="entry name" value="TAT_signal_bac_arc"/>
</dbReference>
<name>A0ABV2RTX3_BRAJP</name>
<dbReference type="InterPro" id="IPR006311">
    <property type="entry name" value="TAT_signal"/>
</dbReference>
<comment type="subcellular location">
    <subcellularLocation>
        <location evidence="1">Periplasm</location>
    </subcellularLocation>
</comment>
<accession>A0ABV2RTX3</accession>
<evidence type="ECO:0000256" key="3">
    <source>
        <dbReference type="ARBA" id="ARBA00022764"/>
    </source>
</evidence>
<dbReference type="InterPro" id="IPR050490">
    <property type="entry name" value="Bact_solute-bd_prot1"/>
</dbReference>
<comment type="caution">
    <text evidence="4">The sequence shown here is derived from an EMBL/GenBank/DDBJ whole genome shotgun (WGS) entry which is preliminary data.</text>
</comment>
<organism evidence="4 5">
    <name type="scientific">Bradyrhizobium japonicum</name>
    <dbReference type="NCBI Taxonomy" id="375"/>
    <lineage>
        <taxon>Bacteria</taxon>
        <taxon>Pseudomonadati</taxon>
        <taxon>Pseudomonadota</taxon>
        <taxon>Alphaproteobacteria</taxon>
        <taxon>Hyphomicrobiales</taxon>
        <taxon>Nitrobacteraceae</taxon>
        <taxon>Bradyrhizobium</taxon>
    </lineage>
</organism>
<comment type="similarity">
    <text evidence="2">Belongs to the bacterial solute-binding protein 1 family.</text>
</comment>